<dbReference type="PANTHER" id="PTHR47443">
    <property type="entry name" value="ACYL-COA N-ACYLTRANSFERASES (NAT) SUPERFAMILY PROTEIN"/>
    <property type="match status" value="1"/>
</dbReference>
<feature type="non-terminal residue" evidence="1">
    <location>
        <position position="1"/>
    </location>
</feature>
<keyword evidence="2" id="KW-1185">Reference proteome</keyword>
<dbReference type="PANTHER" id="PTHR47443:SF3">
    <property type="entry name" value="GCN5-RELATED N-ACETYLTRANSFERASE 4, CHLOROPLASTIC"/>
    <property type="match status" value="1"/>
</dbReference>
<gene>
    <name evidence="1" type="ORF">CISIN_1g045428mg</name>
</gene>
<reference evidence="1 2" key="1">
    <citation type="submission" date="2014-04" db="EMBL/GenBank/DDBJ databases">
        <authorList>
            <consortium name="International Citrus Genome Consortium"/>
            <person name="Gmitter F."/>
            <person name="Chen C."/>
            <person name="Farmerie W."/>
            <person name="Harkins T."/>
            <person name="Desany B."/>
            <person name="Mohiuddin M."/>
            <person name="Kodira C."/>
            <person name="Borodovsky M."/>
            <person name="Lomsadze A."/>
            <person name="Burns P."/>
            <person name="Jenkins J."/>
            <person name="Prochnik S."/>
            <person name="Shu S."/>
            <person name="Chapman J."/>
            <person name="Pitluck S."/>
            <person name="Schmutz J."/>
            <person name="Rokhsar D."/>
        </authorList>
    </citation>
    <scope>NUCLEOTIDE SEQUENCE</scope>
</reference>
<dbReference type="AlphaFoldDB" id="A0A067DPN6"/>
<sequence length="92" mass="10634">YFFPNYTFPLDLMLWVDRLVAMLSGFIMHHGIRRTCLVAIVGSSMDETCFLRSEDFKIGGFNDKFSLHRGNVVRILPVNAIADFLPRKRPLQ</sequence>
<protein>
    <submittedName>
        <fullName evidence="1">Uncharacterized protein</fullName>
    </submittedName>
</protein>
<name>A0A067DPN6_CITSI</name>
<dbReference type="Proteomes" id="UP000027120">
    <property type="component" value="Unassembled WGS sequence"/>
</dbReference>
<dbReference type="EMBL" id="KK785905">
    <property type="protein sequence ID" value="KDO40566.1"/>
    <property type="molecule type" value="Genomic_DNA"/>
</dbReference>
<accession>A0A067DPN6</accession>
<dbReference type="STRING" id="2711.A0A067DPN6"/>
<organism evidence="1 2">
    <name type="scientific">Citrus sinensis</name>
    <name type="common">Sweet orange</name>
    <name type="synonym">Citrus aurantium var. sinensis</name>
    <dbReference type="NCBI Taxonomy" id="2711"/>
    <lineage>
        <taxon>Eukaryota</taxon>
        <taxon>Viridiplantae</taxon>
        <taxon>Streptophyta</taxon>
        <taxon>Embryophyta</taxon>
        <taxon>Tracheophyta</taxon>
        <taxon>Spermatophyta</taxon>
        <taxon>Magnoliopsida</taxon>
        <taxon>eudicotyledons</taxon>
        <taxon>Gunneridae</taxon>
        <taxon>Pentapetalae</taxon>
        <taxon>rosids</taxon>
        <taxon>malvids</taxon>
        <taxon>Sapindales</taxon>
        <taxon>Rutaceae</taxon>
        <taxon>Aurantioideae</taxon>
        <taxon>Citrus</taxon>
    </lineage>
</organism>
<evidence type="ECO:0000313" key="1">
    <source>
        <dbReference type="EMBL" id="KDO40566.1"/>
    </source>
</evidence>
<proteinExistence type="predicted"/>
<evidence type="ECO:0000313" key="2">
    <source>
        <dbReference type="Proteomes" id="UP000027120"/>
    </source>
</evidence>